<reference evidence="2" key="1">
    <citation type="journal article" date="2022" name="Plant J.">
        <title>Strategies of tolerance reflected in two North American maple genomes.</title>
        <authorList>
            <person name="McEvoy S.L."/>
            <person name="Sezen U.U."/>
            <person name="Trouern-Trend A."/>
            <person name="McMahon S.M."/>
            <person name="Schaberg P.G."/>
            <person name="Yang J."/>
            <person name="Wegrzyn J.L."/>
            <person name="Swenson N.G."/>
        </authorList>
    </citation>
    <scope>NUCLEOTIDE SEQUENCE</scope>
    <source>
        <strain evidence="2">91603</strain>
    </source>
</reference>
<dbReference type="SUPFAM" id="SSF53098">
    <property type="entry name" value="Ribonuclease H-like"/>
    <property type="match status" value="1"/>
</dbReference>
<organism evidence="2 3">
    <name type="scientific">Acer negundo</name>
    <name type="common">Box elder</name>
    <dbReference type="NCBI Taxonomy" id="4023"/>
    <lineage>
        <taxon>Eukaryota</taxon>
        <taxon>Viridiplantae</taxon>
        <taxon>Streptophyta</taxon>
        <taxon>Embryophyta</taxon>
        <taxon>Tracheophyta</taxon>
        <taxon>Spermatophyta</taxon>
        <taxon>Magnoliopsida</taxon>
        <taxon>eudicotyledons</taxon>
        <taxon>Gunneridae</taxon>
        <taxon>Pentapetalae</taxon>
        <taxon>rosids</taxon>
        <taxon>malvids</taxon>
        <taxon>Sapindales</taxon>
        <taxon>Sapindaceae</taxon>
        <taxon>Hippocastanoideae</taxon>
        <taxon>Acereae</taxon>
        <taxon>Acer</taxon>
    </lineage>
</organism>
<evidence type="ECO:0008006" key="4">
    <source>
        <dbReference type="Google" id="ProtNLM"/>
    </source>
</evidence>
<dbReference type="GO" id="GO:0003676">
    <property type="term" value="F:nucleic acid binding"/>
    <property type="evidence" value="ECO:0007669"/>
    <property type="project" value="InterPro"/>
</dbReference>
<dbReference type="EMBL" id="JAJSOW010000004">
    <property type="protein sequence ID" value="KAI9191656.1"/>
    <property type="molecule type" value="Genomic_DNA"/>
</dbReference>
<keyword evidence="3" id="KW-1185">Reference proteome</keyword>
<name>A0AAD5P0H6_ACENE</name>
<feature type="compositionally biased region" description="Pro residues" evidence="1">
    <location>
        <begin position="414"/>
        <end position="423"/>
    </location>
</feature>
<feature type="compositionally biased region" description="Polar residues" evidence="1">
    <location>
        <begin position="429"/>
        <end position="460"/>
    </location>
</feature>
<evidence type="ECO:0000313" key="2">
    <source>
        <dbReference type="EMBL" id="KAI9191656.1"/>
    </source>
</evidence>
<feature type="region of interest" description="Disordered" evidence="1">
    <location>
        <begin position="390"/>
        <end position="478"/>
    </location>
</feature>
<dbReference type="PANTHER" id="PTHR34835">
    <property type="entry name" value="OS07G0283600 PROTEIN-RELATED"/>
    <property type="match status" value="1"/>
</dbReference>
<dbReference type="Gene3D" id="3.30.420.10">
    <property type="entry name" value="Ribonuclease H-like superfamily/Ribonuclease H"/>
    <property type="match status" value="1"/>
</dbReference>
<comment type="caution">
    <text evidence="2">The sequence shown here is derived from an EMBL/GenBank/DDBJ whole genome shotgun (WGS) entry which is preliminary data.</text>
</comment>
<protein>
    <recommendedName>
        <fullName evidence="4">Aminotransferase-like plant mobile domain-containing protein</fullName>
    </recommendedName>
</protein>
<dbReference type="AlphaFoldDB" id="A0AAD5P0H6"/>
<gene>
    <name evidence="2" type="ORF">LWI28_011521</name>
</gene>
<accession>A0AAD5P0H6</accession>
<dbReference type="InterPro" id="IPR012337">
    <property type="entry name" value="RNaseH-like_sf"/>
</dbReference>
<dbReference type="Proteomes" id="UP001064489">
    <property type="component" value="Chromosome 6"/>
</dbReference>
<dbReference type="InterPro" id="IPR036397">
    <property type="entry name" value="RNaseH_sf"/>
</dbReference>
<evidence type="ECO:0000256" key="1">
    <source>
        <dbReference type="SAM" id="MobiDB-lite"/>
    </source>
</evidence>
<evidence type="ECO:0000313" key="3">
    <source>
        <dbReference type="Proteomes" id="UP001064489"/>
    </source>
</evidence>
<feature type="compositionally biased region" description="Low complexity" evidence="1">
    <location>
        <begin position="398"/>
        <end position="412"/>
    </location>
</feature>
<sequence length="683" mass="78074">MPPFRRREHRTATAVIIANSQLSSSQKYFWHHESFVIPNNSDFPPTGEEIPGTTNHLGHKAETINTRCTPSRWCRIVMKLSEEQKQVVHALGFGNLLALDCGHLRLNICRWLVDNFDTKASSIDIHGQRFVLNSSVFARVLGISDLGDQISISRDVPNLDFWKSKFPITSRGIFLKDIEHSLEEMTTTDDEFKVTLCLFLLGTILFPSANDYVQMGYLIPLRDVGTISMKNWSSWCFSSLCEGIEKFQKNRPIIQTCCISGCVLFLQLFYLHTLQWDPPIVDKAVFPVVCWTNVKIKKCVFRLHTESGVGSNQISVEEFFKQPTQSNGQYNCAAHGETSQANQVPVIGNQAHMKGIVDVLQLVKEIQSTMKTELDDIQTKVNFLYDKFSSAEDKNPDNNLHNTSSHHNSMHNIPPNPTPPLPSSRPFSNPTNQHPTIEVSSNNTRTLPQHEQTISKSTPSWMKAPSEPPLEDGNAPDLPMEDLRNDDPYYVPPVLTIPSLVNEDEQESQSSNKRRIIKTRSTSIRKPSRFQISPYIAVPVNASTNYRYGPFRIGIPLNTFYEQLIIYIFSKDLPSSKLKASSSYRPQTNGQTEVVNQTPEQYLRCYCHEEQKRWKEYILWAEYWYNTSYHASINMSPFEVMYGRPPPMLSTYEKEIARNEEVERELIARDKVVAKVKKELEKA</sequence>
<reference evidence="2" key="2">
    <citation type="submission" date="2023-02" db="EMBL/GenBank/DDBJ databases">
        <authorList>
            <person name="Swenson N.G."/>
            <person name="Wegrzyn J.L."/>
            <person name="Mcevoy S.L."/>
        </authorList>
    </citation>
    <scope>NUCLEOTIDE SEQUENCE</scope>
    <source>
        <strain evidence="2">91603</strain>
        <tissue evidence="2">Leaf</tissue>
    </source>
</reference>
<proteinExistence type="predicted"/>